<evidence type="ECO:0000256" key="1">
    <source>
        <dbReference type="SAM" id="Phobius"/>
    </source>
</evidence>
<feature type="transmembrane region" description="Helical" evidence="1">
    <location>
        <begin position="70"/>
        <end position="89"/>
    </location>
</feature>
<feature type="transmembrane region" description="Helical" evidence="1">
    <location>
        <begin position="110"/>
        <end position="129"/>
    </location>
</feature>
<keyword evidence="1" id="KW-0812">Transmembrane</keyword>
<sequence length="262" mass="28968">MGSAKALGPCAITLLSWQANGLEVFFVVGDLVFRIRRCYVAIGWLMALIAVAGFWPSYLGPLFAGTSEHAPVIHLHAVVYAGWLVLFITQASLVSNNRAVLHRRLGKGGAVYGVLMIMVGLLVTFSRFATRIEAGRLEEAQRALLYPLTDMLIFPVFFGAAIAYRKKPEIHKRLMVVASTYLLVAAALRLPFLGSPRSQVLFLAIWLSPIFLGMIYDFISRRMVHPVYVIGVAVLAISGFRDPLRSTEVWLEFTSGLARLIT</sequence>
<feature type="transmembrane region" description="Helical" evidence="1">
    <location>
        <begin position="6"/>
        <end position="26"/>
    </location>
</feature>
<dbReference type="AlphaFoldDB" id="A0A382ETK1"/>
<keyword evidence="1" id="KW-1133">Transmembrane helix</keyword>
<evidence type="ECO:0000313" key="2">
    <source>
        <dbReference type="EMBL" id="SVB53303.1"/>
    </source>
</evidence>
<keyword evidence="1" id="KW-0472">Membrane</keyword>
<feature type="transmembrane region" description="Helical" evidence="1">
    <location>
        <begin position="198"/>
        <end position="216"/>
    </location>
</feature>
<dbReference type="EMBL" id="UINC01045941">
    <property type="protein sequence ID" value="SVB53303.1"/>
    <property type="molecule type" value="Genomic_DNA"/>
</dbReference>
<gene>
    <name evidence="2" type="ORF">METZ01_LOCUS206157</name>
</gene>
<feature type="transmembrane region" description="Helical" evidence="1">
    <location>
        <begin position="38"/>
        <end position="58"/>
    </location>
</feature>
<feature type="transmembrane region" description="Helical" evidence="1">
    <location>
        <begin position="144"/>
        <end position="162"/>
    </location>
</feature>
<protein>
    <submittedName>
        <fullName evidence="2">Uncharacterized protein</fullName>
    </submittedName>
</protein>
<feature type="transmembrane region" description="Helical" evidence="1">
    <location>
        <begin position="174"/>
        <end position="192"/>
    </location>
</feature>
<reference evidence="2" key="1">
    <citation type="submission" date="2018-05" db="EMBL/GenBank/DDBJ databases">
        <authorList>
            <person name="Lanie J.A."/>
            <person name="Ng W.-L."/>
            <person name="Kazmierczak K.M."/>
            <person name="Andrzejewski T.M."/>
            <person name="Davidsen T.M."/>
            <person name="Wayne K.J."/>
            <person name="Tettelin H."/>
            <person name="Glass J.I."/>
            <person name="Rusch D."/>
            <person name="Podicherti R."/>
            <person name="Tsui H.-C.T."/>
            <person name="Winkler M.E."/>
        </authorList>
    </citation>
    <scope>NUCLEOTIDE SEQUENCE</scope>
</reference>
<name>A0A382ETK1_9ZZZZ</name>
<accession>A0A382ETK1</accession>
<proteinExistence type="predicted"/>
<organism evidence="2">
    <name type="scientific">marine metagenome</name>
    <dbReference type="NCBI Taxonomy" id="408172"/>
    <lineage>
        <taxon>unclassified sequences</taxon>
        <taxon>metagenomes</taxon>
        <taxon>ecological metagenomes</taxon>
    </lineage>
</organism>